<dbReference type="InterPro" id="IPR039910">
    <property type="entry name" value="D15-like"/>
</dbReference>
<dbReference type="Pfam" id="PF01103">
    <property type="entry name" value="Omp85"/>
    <property type="match status" value="1"/>
</dbReference>
<dbReference type="OrthoDB" id="9769707at2"/>
<protein>
    <submittedName>
        <fullName evidence="10">Outer membrane protein assembly factor</fullName>
    </submittedName>
</protein>
<dbReference type="PANTHER" id="PTHR12815">
    <property type="entry name" value="SORTING AND ASSEMBLY MACHINERY SAMM50 PROTEIN FAMILY MEMBER"/>
    <property type="match status" value="1"/>
</dbReference>
<evidence type="ECO:0000256" key="7">
    <source>
        <dbReference type="SAM" id="MobiDB-lite"/>
    </source>
</evidence>
<dbReference type="AlphaFoldDB" id="A0A2P1NPK4"/>
<comment type="subcellular location">
    <subcellularLocation>
        <location evidence="1">Membrane</location>
    </subcellularLocation>
</comment>
<dbReference type="KEGG" id="melm:C7H73_04655"/>
<dbReference type="GO" id="GO:0019867">
    <property type="term" value="C:outer membrane"/>
    <property type="evidence" value="ECO:0007669"/>
    <property type="project" value="InterPro"/>
</dbReference>
<name>A0A2P1NPK4_9BURK</name>
<evidence type="ECO:0000256" key="6">
    <source>
        <dbReference type="ARBA" id="ARBA00023237"/>
    </source>
</evidence>
<accession>A0A2P1NPK4</accession>
<dbReference type="InterPro" id="IPR000184">
    <property type="entry name" value="Bac_surfAg_D15"/>
</dbReference>
<feature type="domain" description="POTRA" evidence="9">
    <location>
        <begin position="248"/>
        <end position="299"/>
    </location>
</feature>
<gene>
    <name evidence="10" type="ORF">C7H73_04655</name>
</gene>
<dbReference type="InterPro" id="IPR010827">
    <property type="entry name" value="BamA/TamA_POTRA"/>
</dbReference>
<dbReference type="Pfam" id="PF07244">
    <property type="entry name" value="POTRA"/>
    <property type="match status" value="1"/>
</dbReference>
<keyword evidence="2" id="KW-1134">Transmembrane beta strand</keyword>
<feature type="region of interest" description="Disordered" evidence="7">
    <location>
        <begin position="32"/>
        <end position="55"/>
    </location>
</feature>
<evidence type="ECO:0000256" key="2">
    <source>
        <dbReference type="ARBA" id="ARBA00022452"/>
    </source>
</evidence>
<keyword evidence="3" id="KW-0812">Transmembrane</keyword>
<dbReference type="RefSeq" id="WP_106847540.1">
    <property type="nucleotide sequence ID" value="NZ_CP027792.1"/>
</dbReference>
<sequence length="647" mass="70871">MPRSLQRAPARWSALLLVLTLSSALPGCSLLRGERGEQAPDERHGAIASDAPERSGPDAFALQVQADDDKVREYLSRYLQLQRFAHLPDLQDTELRRLLGAAEADVRQLLATLGYFSPEIAIALHDNPAPGAGARRDTPLRTITVSVTPGQRTHIASTAIEVGGSDAPDRPDAPDLARRQARLQRGFGLQPGAPFTQRDWDDAKSQGLRQLQSRRYALARVDKSRAEVDADRAEAALQVHYAPGPDIRFGALQIKGSERYDPEGARRIARLPTGAPYSEQSLLDAQQRLASSGYYDAVFLALDTDAIDPAAPAAAAPVTAQVREAPLQKAVFGVGLSTDSGPRLSLDHTHNRLPGIGWRALSKIELDTKHKLLSTDWTALPGDDGWRWFSGLQLQRETTGDYEVNSSRLRGGRTKSADHIDRSYFLQLDTAKSQGEEAPPSSSALTVNYGWTGRYFNDNSNPTRGWGVGAELGVGTTLHPVRRPFTRAYVRWQGFRPMGRVDLGEGIRRESRLALRAEAGAVLARQDAPIPVTQMFLTGGDTTVRGYGWRRIGARTENDTLYGGRYLAVGSVEWQRPLTVRGNRSDFESATFIDVGAVADRLGEMRARVGVGAGLRWRSPVGPLQADLAYGVQDKQVRLHLRLGFTF</sequence>
<keyword evidence="6" id="KW-0998">Cell outer membrane</keyword>
<keyword evidence="4" id="KW-0732">Signal</keyword>
<evidence type="ECO:0000313" key="11">
    <source>
        <dbReference type="Proteomes" id="UP000241829"/>
    </source>
</evidence>
<evidence type="ECO:0000256" key="4">
    <source>
        <dbReference type="ARBA" id="ARBA00022729"/>
    </source>
</evidence>
<reference evidence="11" key="1">
    <citation type="submission" date="2018-03" db="EMBL/GenBank/DDBJ databases">
        <title>Genome sequencing of Melaminivora sp. strain SC2-7.</title>
        <authorList>
            <person name="Kim S.-J."/>
            <person name="Heo J."/>
            <person name="Ahn J.-H."/>
            <person name="Kwon S.-W."/>
        </authorList>
    </citation>
    <scope>NUCLEOTIDE SEQUENCE [LARGE SCALE GENOMIC DNA]</scope>
    <source>
        <strain evidence="11">SC2-7</strain>
    </source>
</reference>
<evidence type="ECO:0000256" key="5">
    <source>
        <dbReference type="ARBA" id="ARBA00023136"/>
    </source>
</evidence>
<evidence type="ECO:0000256" key="3">
    <source>
        <dbReference type="ARBA" id="ARBA00022692"/>
    </source>
</evidence>
<evidence type="ECO:0000259" key="9">
    <source>
        <dbReference type="Pfam" id="PF07244"/>
    </source>
</evidence>
<evidence type="ECO:0000313" key="10">
    <source>
        <dbReference type="EMBL" id="AVP58988.1"/>
    </source>
</evidence>
<proteinExistence type="predicted"/>
<dbReference type="Gene3D" id="2.40.160.50">
    <property type="entry name" value="membrane protein fhac: a member of the omp85/tpsb transporter family"/>
    <property type="match status" value="1"/>
</dbReference>
<evidence type="ECO:0000259" key="8">
    <source>
        <dbReference type="Pfam" id="PF01103"/>
    </source>
</evidence>
<dbReference type="Proteomes" id="UP000241829">
    <property type="component" value="Chromosome"/>
</dbReference>
<organism evidence="10 11">
    <name type="scientific">Pulveribacter suum</name>
    <dbReference type="NCBI Taxonomy" id="2116657"/>
    <lineage>
        <taxon>Bacteria</taxon>
        <taxon>Pseudomonadati</taxon>
        <taxon>Pseudomonadota</taxon>
        <taxon>Betaproteobacteria</taxon>
        <taxon>Burkholderiales</taxon>
        <taxon>Comamonadaceae</taxon>
        <taxon>Pulveribacter</taxon>
    </lineage>
</organism>
<feature type="domain" description="Bacterial surface antigen (D15)" evidence="8">
    <location>
        <begin position="423"/>
        <end position="647"/>
    </location>
</feature>
<keyword evidence="5" id="KW-0472">Membrane</keyword>
<keyword evidence="11" id="KW-1185">Reference proteome</keyword>
<evidence type="ECO:0000256" key="1">
    <source>
        <dbReference type="ARBA" id="ARBA00004370"/>
    </source>
</evidence>
<dbReference type="PANTHER" id="PTHR12815:SF47">
    <property type="entry name" value="TRANSLOCATION AND ASSEMBLY MODULE SUBUNIT TAMA"/>
    <property type="match status" value="1"/>
</dbReference>
<dbReference type="Gene3D" id="3.10.20.310">
    <property type="entry name" value="membrane protein fhac"/>
    <property type="match status" value="2"/>
</dbReference>
<dbReference type="EMBL" id="CP027792">
    <property type="protein sequence ID" value="AVP58988.1"/>
    <property type="molecule type" value="Genomic_DNA"/>
</dbReference>